<reference evidence="1 2" key="1">
    <citation type="submission" date="2020-11" db="EMBL/GenBank/DDBJ databases">
        <title>Hymenobacter sp.</title>
        <authorList>
            <person name="Kim M.K."/>
        </authorList>
    </citation>
    <scope>NUCLEOTIDE SEQUENCE [LARGE SCALE GENOMIC DNA]</scope>
    <source>
        <strain evidence="1 2">BT594</strain>
    </source>
</reference>
<protein>
    <submittedName>
        <fullName evidence="1">Uncharacterized protein</fullName>
    </submittedName>
</protein>
<comment type="caution">
    <text evidence="1">The sequence shown here is derived from an EMBL/GenBank/DDBJ whole genome shotgun (WGS) entry which is preliminary data.</text>
</comment>
<dbReference type="RefSeq" id="WP_196957299.1">
    <property type="nucleotide sequence ID" value="NZ_JADWYK010000022.1"/>
</dbReference>
<name>A0ABS0L832_9BACT</name>
<evidence type="ECO:0000313" key="2">
    <source>
        <dbReference type="Proteomes" id="UP000601099"/>
    </source>
</evidence>
<gene>
    <name evidence="1" type="ORF">I5L79_22230</name>
</gene>
<dbReference type="Proteomes" id="UP000601099">
    <property type="component" value="Unassembled WGS sequence"/>
</dbReference>
<organism evidence="1 2">
    <name type="scientific">Hymenobacter guriensis</name>
    <dbReference type="NCBI Taxonomy" id="2793065"/>
    <lineage>
        <taxon>Bacteria</taxon>
        <taxon>Pseudomonadati</taxon>
        <taxon>Bacteroidota</taxon>
        <taxon>Cytophagia</taxon>
        <taxon>Cytophagales</taxon>
        <taxon>Hymenobacteraceae</taxon>
        <taxon>Hymenobacter</taxon>
    </lineage>
</organism>
<keyword evidence="2" id="KW-1185">Reference proteome</keyword>
<dbReference type="EMBL" id="JADWYK010000022">
    <property type="protein sequence ID" value="MBG8556280.1"/>
    <property type="molecule type" value="Genomic_DNA"/>
</dbReference>
<proteinExistence type="predicted"/>
<sequence length="139" mass="14651">MASSLRQSLRNVGAATAQLSAASHDVQALTQSVRQGRGPIGYLLTDKAFAGQLSRAAGNLAGTSDTLAATPAGLKRQVQAGGGPLHTLPSDTAMSGQLRQSMQNVAQGTQKLDQSMEALQRGYFRRRAKKQAMALEEQD</sequence>
<accession>A0ABS0L832</accession>
<evidence type="ECO:0000313" key="1">
    <source>
        <dbReference type="EMBL" id="MBG8556280.1"/>
    </source>
</evidence>